<dbReference type="AlphaFoldDB" id="A0A3E2NBQ1"/>
<reference evidence="1 2" key="1">
    <citation type="submission" date="2018-07" db="EMBL/GenBank/DDBJ databases">
        <title>New species, Clostridium PI-S10-A1B.</title>
        <authorList>
            <person name="Krishna G."/>
            <person name="Summeta K."/>
            <person name="Shikha S."/>
            <person name="Prabhu P.B."/>
            <person name="Suresh K."/>
        </authorList>
    </citation>
    <scope>NUCLEOTIDE SEQUENCE [LARGE SCALE GENOMIC DNA]</scope>
    <source>
        <strain evidence="1 2">PI-S10-A1B</strain>
    </source>
</reference>
<accession>A0A3E2NBQ1</accession>
<proteinExistence type="predicted"/>
<dbReference type="Proteomes" id="UP000260680">
    <property type="component" value="Unassembled WGS sequence"/>
</dbReference>
<gene>
    <name evidence="1" type="ORF">DS742_14450</name>
</gene>
<protein>
    <submittedName>
        <fullName evidence="1">Uncharacterized protein</fullName>
    </submittedName>
</protein>
<name>A0A3E2NBQ1_9FIRM</name>
<dbReference type="OrthoDB" id="3035117at2"/>
<evidence type="ECO:0000313" key="2">
    <source>
        <dbReference type="Proteomes" id="UP000260680"/>
    </source>
</evidence>
<sequence length="60" mass="6744">MTNGEWVRSMNDEQLAFFINLGRPSCNDICEDARTGCASGCKHHCGEDILREWLKKEVGA</sequence>
<dbReference type="EMBL" id="QOHO01000043">
    <property type="protein sequence ID" value="RFZ78310.1"/>
    <property type="molecule type" value="Genomic_DNA"/>
</dbReference>
<evidence type="ECO:0000313" key="1">
    <source>
        <dbReference type="EMBL" id="RFZ78310.1"/>
    </source>
</evidence>
<organism evidence="1 2">
    <name type="scientific">Lacrimispora amygdalina</name>
    <dbReference type="NCBI Taxonomy" id="253257"/>
    <lineage>
        <taxon>Bacteria</taxon>
        <taxon>Bacillati</taxon>
        <taxon>Bacillota</taxon>
        <taxon>Clostridia</taxon>
        <taxon>Lachnospirales</taxon>
        <taxon>Lachnospiraceae</taxon>
        <taxon>Lacrimispora</taxon>
    </lineage>
</organism>
<dbReference type="RefSeq" id="WP_117417683.1">
    <property type="nucleotide sequence ID" value="NZ_QOHO01000043.1"/>
</dbReference>
<comment type="caution">
    <text evidence="1">The sequence shown here is derived from an EMBL/GenBank/DDBJ whole genome shotgun (WGS) entry which is preliminary data.</text>
</comment>